<comment type="caution">
    <text evidence="3">The sequence shown here is derived from an EMBL/GenBank/DDBJ whole genome shotgun (WGS) entry which is preliminary data.</text>
</comment>
<evidence type="ECO:0000256" key="1">
    <source>
        <dbReference type="SAM" id="MobiDB-lite"/>
    </source>
</evidence>
<keyword evidence="2" id="KW-1133">Transmembrane helix</keyword>
<sequence length="237" mass="26739">MKEYWQKLALRIDALSLRERAMAFGIAALILVSMVNSFLVDPQFSQQKKLAQQVNQNQQQIAAMQAEIRQRVMSHDVDPDAATRLRLEQLLQQSAKMKSEFTGMQHGLVSPDKMPLLLEDLLKRDGRLRLKSLKTLPVSSLNEPLEAAPPAGGPQAAKPAQKEQADQAEPKSAVYKHGVEIVVVGNYADIANYLDQLERMPWRLFWAKAKFNVEAYPDSSLTLTLFTLSLDKKWLNI</sequence>
<keyword evidence="2" id="KW-0472">Membrane</keyword>
<evidence type="ECO:0000313" key="4">
    <source>
        <dbReference type="Proteomes" id="UP000265955"/>
    </source>
</evidence>
<dbReference type="EMBL" id="QYUO01000001">
    <property type="protein sequence ID" value="RJF98840.1"/>
    <property type="molecule type" value="Genomic_DNA"/>
</dbReference>
<proteinExistence type="predicted"/>
<accession>A0A3A3FTJ1</accession>
<evidence type="ECO:0000313" key="3">
    <source>
        <dbReference type="EMBL" id="RJF98840.1"/>
    </source>
</evidence>
<feature type="region of interest" description="Disordered" evidence="1">
    <location>
        <begin position="141"/>
        <end position="171"/>
    </location>
</feature>
<feature type="compositionally biased region" description="Low complexity" evidence="1">
    <location>
        <begin position="148"/>
        <end position="159"/>
    </location>
</feature>
<keyword evidence="4" id="KW-1185">Reference proteome</keyword>
<feature type="compositionally biased region" description="Basic and acidic residues" evidence="1">
    <location>
        <begin position="160"/>
        <end position="169"/>
    </location>
</feature>
<dbReference type="OrthoDB" id="9151209at2"/>
<dbReference type="AlphaFoldDB" id="A0A3A3FTJ1"/>
<keyword evidence="2" id="KW-0812">Transmembrane</keyword>
<name>A0A3A3FTJ1_9BURK</name>
<gene>
    <name evidence="3" type="ORF">D3871_10175</name>
</gene>
<feature type="transmembrane region" description="Helical" evidence="2">
    <location>
        <begin position="21"/>
        <end position="40"/>
    </location>
</feature>
<organism evidence="3 4">
    <name type="scientific">Noviherbaspirillum saxi</name>
    <dbReference type="NCBI Taxonomy" id="2320863"/>
    <lineage>
        <taxon>Bacteria</taxon>
        <taxon>Pseudomonadati</taxon>
        <taxon>Pseudomonadota</taxon>
        <taxon>Betaproteobacteria</taxon>
        <taxon>Burkholderiales</taxon>
        <taxon>Oxalobacteraceae</taxon>
        <taxon>Noviherbaspirillum</taxon>
    </lineage>
</organism>
<reference evidence="4" key="1">
    <citation type="submission" date="2018-09" db="EMBL/GenBank/DDBJ databases">
        <authorList>
            <person name="Zhu H."/>
        </authorList>
    </citation>
    <scope>NUCLEOTIDE SEQUENCE [LARGE SCALE GENOMIC DNA]</scope>
    <source>
        <strain evidence="4">K1R23-30</strain>
    </source>
</reference>
<dbReference type="Proteomes" id="UP000265955">
    <property type="component" value="Unassembled WGS sequence"/>
</dbReference>
<dbReference type="RefSeq" id="WP_119768784.1">
    <property type="nucleotide sequence ID" value="NZ_QYUO01000001.1"/>
</dbReference>
<protein>
    <submittedName>
        <fullName evidence="3">MSHA biogenesis protein MshJ</fullName>
    </submittedName>
</protein>
<evidence type="ECO:0000256" key="2">
    <source>
        <dbReference type="SAM" id="Phobius"/>
    </source>
</evidence>